<evidence type="ECO:0000313" key="4">
    <source>
        <dbReference type="Proteomes" id="UP000002168"/>
    </source>
</evidence>
<evidence type="ECO:0000256" key="2">
    <source>
        <dbReference type="SAM" id="Phobius"/>
    </source>
</evidence>
<dbReference type="RefSeq" id="WP_012325210.1">
    <property type="nucleotide sequence ID" value="NC_010506.1"/>
</dbReference>
<gene>
    <name evidence="3" type="ordered locus">Swoo_2593</name>
</gene>
<dbReference type="KEGG" id="swd:Swoo_2593"/>
<feature type="region of interest" description="Disordered" evidence="1">
    <location>
        <begin position="215"/>
        <end position="236"/>
    </location>
</feature>
<reference evidence="3 4" key="1">
    <citation type="submission" date="2008-02" db="EMBL/GenBank/DDBJ databases">
        <title>Complete sequence of Shewanella woodyi ATCC 51908.</title>
        <authorList>
            <consortium name="US DOE Joint Genome Institute"/>
            <person name="Copeland A."/>
            <person name="Lucas S."/>
            <person name="Lapidus A."/>
            <person name="Glavina del Rio T."/>
            <person name="Dalin E."/>
            <person name="Tice H."/>
            <person name="Bruce D."/>
            <person name="Goodwin L."/>
            <person name="Pitluck S."/>
            <person name="Sims D."/>
            <person name="Brettin T."/>
            <person name="Detter J.C."/>
            <person name="Han C."/>
            <person name="Kuske C.R."/>
            <person name="Schmutz J."/>
            <person name="Larimer F."/>
            <person name="Land M."/>
            <person name="Hauser L."/>
            <person name="Kyrpides N."/>
            <person name="Lykidis A."/>
            <person name="Zhao J.-S."/>
            <person name="Richardson P."/>
        </authorList>
    </citation>
    <scope>NUCLEOTIDE SEQUENCE [LARGE SCALE GENOMIC DNA]</scope>
    <source>
        <strain evidence="4">ATCC 51908 / MS32</strain>
    </source>
</reference>
<keyword evidence="2" id="KW-1133">Transmembrane helix</keyword>
<evidence type="ECO:0000256" key="1">
    <source>
        <dbReference type="SAM" id="MobiDB-lite"/>
    </source>
</evidence>
<protein>
    <submittedName>
        <fullName evidence="3">Uncharacterized protein</fullName>
    </submittedName>
</protein>
<dbReference type="HOGENOM" id="CLU_048423_0_0_6"/>
<dbReference type="AlphaFoldDB" id="B1KHI5"/>
<sequence length="353" mass="39972">MESNQHNKHLVNDQTPQDDIIKNLTKNSIKSDLNSVDETHLLPFTAKRQGSTEDELFHLIDDRLVGASSEEEQSSATSFSTSGISVRDTEIGQLQASQFMPHYRQLTLVLLLVFIGHFVLIGMLHHVWQPQTLKLPEHQAPKLNAYIYYEPKIEPKVIKEVVETIKDTVKENENVSPDPLDKSLVKESDLPQISKDQEEVSVKAQQNKQLDVVAGKETDNSNDMVSAKPAGSLSQSTRSYFQRQREQALDELVISQSDRYTRKRSLSEMDGDMIILSLPEHNIWEETKTLDSELDPNRIVKQGSTCYRIVKTPNPLNPHAENLGYPFRCDGKSLVSDLQKAIAKQAEKMGIKR</sequence>
<proteinExistence type="predicted"/>
<dbReference type="eggNOG" id="ENOG5031TMU">
    <property type="taxonomic scope" value="Bacteria"/>
</dbReference>
<feature type="transmembrane region" description="Helical" evidence="2">
    <location>
        <begin position="106"/>
        <end position="128"/>
    </location>
</feature>
<dbReference type="EMBL" id="CP000961">
    <property type="protein sequence ID" value="ACA86870.1"/>
    <property type="molecule type" value="Genomic_DNA"/>
</dbReference>
<accession>B1KHI5</accession>
<organism evidence="3 4">
    <name type="scientific">Shewanella woodyi (strain ATCC 51908 / MS32)</name>
    <dbReference type="NCBI Taxonomy" id="392500"/>
    <lineage>
        <taxon>Bacteria</taxon>
        <taxon>Pseudomonadati</taxon>
        <taxon>Pseudomonadota</taxon>
        <taxon>Gammaproteobacteria</taxon>
        <taxon>Alteromonadales</taxon>
        <taxon>Shewanellaceae</taxon>
        <taxon>Shewanella</taxon>
    </lineage>
</organism>
<dbReference type="Proteomes" id="UP000002168">
    <property type="component" value="Chromosome"/>
</dbReference>
<evidence type="ECO:0000313" key="3">
    <source>
        <dbReference type="EMBL" id="ACA86870.1"/>
    </source>
</evidence>
<keyword evidence="2" id="KW-0472">Membrane</keyword>
<name>B1KHI5_SHEWM</name>
<keyword evidence="4" id="KW-1185">Reference proteome</keyword>
<keyword evidence="2" id="KW-0812">Transmembrane</keyword>